<dbReference type="Proteomes" id="UP000294856">
    <property type="component" value="Unassembled WGS sequence"/>
</dbReference>
<keyword evidence="3" id="KW-1185">Reference proteome</keyword>
<comment type="caution">
    <text evidence="2">The sequence shown here is derived from an EMBL/GenBank/DDBJ whole genome shotgun (WGS) entry which is preliminary data.</text>
</comment>
<feature type="region of interest" description="Disordered" evidence="1">
    <location>
        <begin position="1"/>
        <end position="86"/>
    </location>
</feature>
<evidence type="ECO:0000256" key="1">
    <source>
        <dbReference type="SAM" id="MobiDB-lite"/>
    </source>
</evidence>
<evidence type="ECO:0000313" key="3">
    <source>
        <dbReference type="Proteomes" id="UP000294856"/>
    </source>
</evidence>
<sequence length="86" mass="8592">MRATLASLFDATVSRTPDPGPRTPDPGPRTPDPGPRTPDAFVQTPMAGEPDGRHGGDEGGNEQTRAIRGVQGSPSNGGVVGCAGGG</sequence>
<dbReference type="AlphaFoldDB" id="A0A4R1FWA9"/>
<reference evidence="2 3" key="1">
    <citation type="submission" date="2019-03" db="EMBL/GenBank/DDBJ databases">
        <title>Genomic Encyclopedia of Type Strains, Phase IV (KMG-IV): sequencing the most valuable type-strain genomes for metagenomic binning, comparative biology and taxonomic classification.</title>
        <authorList>
            <person name="Goeker M."/>
        </authorList>
    </citation>
    <scope>NUCLEOTIDE SEQUENCE [LARGE SCALE GENOMIC DNA]</scope>
    <source>
        <strain evidence="2 3">DSM 44684</strain>
    </source>
</reference>
<name>A0A4R1FWA9_9NOCA</name>
<proteinExistence type="predicted"/>
<evidence type="ECO:0000313" key="2">
    <source>
        <dbReference type="EMBL" id="TCJ99193.1"/>
    </source>
</evidence>
<organism evidence="2 3">
    <name type="scientific">Nocardia alba</name>
    <dbReference type="NCBI Taxonomy" id="225051"/>
    <lineage>
        <taxon>Bacteria</taxon>
        <taxon>Bacillati</taxon>
        <taxon>Actinomycetota</taxon>
        <taxon>Actinomycetes</taxon>
        <taxon>Mycobacteriales</taxon>
        <taxon>Nocardiaceae</taxon>
        <taxon>Nocardia</taxon>
    </lineage>
</organism>
<dbReference type="EMBL" id="SMFR01000001">
    <property type="protein sequence ID" value="TCJ99193.1"/>
    <property type="molecule type" value="Genomic_DNA"/>
</dbReference>
<accession>A0A4R1FWA9</accession>
<protein>
    <submittedName>
        <fullName evidence="2">Uncharacterized protein</fullName>
    </submittedName>
</protein>
<gene>
    <name evidence="2" type="ORF">DFR71_0165</name>
</gene>
<dbReference type="STRING" id="1210063.GCA_001612665_02183"/>
<feature type="compositionally biased region" description="Pro residues" evidence="1">
    <location>
        <begin position="18"/>
        <end position="36"/>
    </location>
</feature>